<dbReference type="RefSeq" id="WP_253480971.1">
    <property type="nucleotide sequence ID" value="NZ_JALJXV010000008.1"/>
</dbReference>
<accession>A0AAE3KCV0</accession>
<gene>
    <name evidence="3" type="ORF">J2T57_003290</name>
</gene>
<dbReference type="InterPro" id="IPR036397">
    <property type="entry name" value="RNaseH_sf"/>
</dbReference>
<dbReference type="GO" id="GO:0003676">
    <property type="term" value="F:nucleic acid binding"/>
    <property type="evidence" value="ECO:0007669"/>
    <property type="project" value="InterPro"/>
</dbReference>
<dbReference type="PANTHER" id="PTHR38462">
    <property type="entry name" value="EXONUCLEASE-LIKE PROTEIN"/>
    <property type="match status" value="1"/>
</dbReference>
<dbReference type="Pfam" id="PF13482">
    <property type="entry name" value="RNase_H_2"/>
    <property type="match status" value="1"/>
</dbReference>
<reference evidence="3" key="1">
    <citation type="submission" date="2022-03" db="EMBL/GenBank/DDBJ databases">
        <title>Genomic Encyclopedia of Type Strains, Phase III (KMG-III): the genomes of soil and plant-associated and newly described type strains.</title>
        <authorList>
            <person name="Whitman W."/>
        </authorList>
    </citation>
    <scope>NUCLEOTIDE SEQUENCE</scope>
    <source>
        <strain evidence="3">ANL 6-2</strain>
    </source>
</reference>
<evidence type="ECO:0000313" key="3">
    <source>
        <dbReference type="EMBL" id="MCP1676131.1"/>
    </source>
</evidence>
<dbReference type="InterPro" id="IPR012337">
    <property type="entry name" value="RNaseH-like_sf"/>
</dbReference>
<dbReference type="SUPFAM" id="SSF53098">
    <property type="entry name" value="Ribonuclease H-like"/>
    <property type="match status" value="1"/>
</dbReference>
<keyword evidence="4" id="KW-1185">Reference proteome</keyword>
<organism evidence="3 4">
    <name type="scientific">Natronocella acetinitrilica</name>
    <dbReference type="NCBI Taxonomy" id="414046"/>
    <lineage>
        <taxon>Bacteria</taxon>
        <taxon>Pseudomonadati</taxon>
        <taxon>Pseudomonadota</taxon>
        <taxon>Gammaproteobacteria</taxon>
        <taxon>Chromatiales</taxon>
        <taxon>Ectothiorhodospiraceae</taxon>
        <taxon>Natronocella</taxon>
    </lineage>
</organism>
<evidence type="ECO:0000259" key="2">
    <source>
        <dbReference type="Pfam" id="PF13482"/>
    </source>
</evidence>
<dbReference type="InterPro" id="IPR038720">
    <property type="entry name" value="YprB_RNase_H-like_dom"/>
</dbReference>
<feature type="domain" description="YprB ribonuclease H-like" evidence="2">
    <location>
        <begin position="110"/>
        <end position="274"/>
    </location>
</feature>
<dbReference type="AlphaFoldDB" id="A0AAE3KCV0"/>
<dbReference type="Proteomes" id="UP001205843">
    <property type="component" value="Unassembled WGS sequence"/>
</dbReference>
<dbReference type="EMBL" id="JALJXV010000008">
    <property type="protein sequence ID" value="MCP1676131.1"/>
    <property type="molecule type" value="Genomic_DNA"/>
</dbReference>
<proteinExistence type="predicted"/>
<feature type="compositionally biased region" description="Basic and acidic residues" evidence="1">
    <location>
        <begin position="1"/>
        <end position="11"/>
    </location>
</feature>
<name>A0AAE3KCV0_9GAMM</name>
<sequence>MPLRTRLDALRRAAGTEPGPAEANTTALARRLGQLRAPGQGTPTRRACRDNAATALAGSLGATVLGPGVLVMEKRWPLVHQHGSWPVALSGVIPETLMPQRLPKTGLVGYFDTETSGLSGGAGTVILNCGLAWREGAALVLRQWLLTAFSGEAAMLRDLLPRLAAVGVLVTYNGTTFDLPLLRDRLRFHGITTMAEPAHVDLLHPVRRLFARVWPRCRLVDVEQRLLGFHRNDDMPGSEVPAAWRNWLSGRPAHGFQRVPEHNALDVLSLAVLPSALARVLEDPLAYSARPIAAARMLRQAGKHQYCHRILNGINAQQWLDLPDPIA</sequence>
<protein>
    <recommendedName>
        <fullName evidence="2">YprB ribonuclease H-like domain-containing protein</fullName>
    </recommendedName>
</protein>
<feature type="region of interest" description="Disordered" evidence="1">
    <location>
        <begin position="1"/>
        <end position="23"/>
    </location>
</feature>
<evidence type="ECO:0000313" key="4">
    <source>
        <dbReference type="Proteomes" id="UP001205843"/>
    </source>
</evidence>
<evidence type="ECO:0000256" key="1">
    <source>
        <dbReference type="SAM" id="MobiDB-lite"/>
    </source>
</evidence>
<comment type="caution">
    <text evidence="3">The sequence shown here is derived from an EMBL/GenBank/DDBJ whole genome shotgun (WGS) entry which is preliminary data.</text>
</comment>
<dbReference type="Gene3D" id="3.30.420.10">
    <property type="entry name" value="Ribonuclease H-like superfamily/Ribonuclease H"/>
    <property type="match status" value="1"/>
</dbReference>
<dbReference type="PANTHER" id="PTHR38462:SF1">
    <property type="entry name" value="YPRB RIBONUCLEASE H-LIKE DOMAIN-CONTAINING PROTEIN"/>
    <property type="match status" value="1"/>
</dbReference>